<keyword evidence="3" id="KW-0378">Hydrolase</keyword>
<dbReference type="GO" id="GO:0006508">
    <property type="term" value="P:proteolysis"/>
    <property type="evidence" value="ECO:0007669"/>
    <property type="project" value="UniProtKB-KW"/>
</dbReference>
<feature type="transmembrane region" description="Helical" evidence="1">
    <location>
        <begin position="108"/>
        <end position="131"/>
    </location>
</feature>
<evidence type="ECO:0000313" key="4">
    <source>
        <dbReference type="Proteomes" id="UP000641206"/>
    </source>
</evidence>
<feature type="transmembrane region" description="Helical" evidence="1">
    <location>
        <begin position="9"/>
        <end position="26"/>
    </location>
</feature>
<feature type="transmembrane region" description="Helical" evidence="1">
    <location>
        <begin position="32"/>
        <end position="55"/>
    </location>
</feature>
<dbReference type="InterPro" id="IPR052710">
    <property type="entry name" value="CAAX_protease"/>
</dbReference>
<keyword evidence="1" id="KW-0472">Membrane</keyword>
<comment type="caution">
    <text evidence="3">The sequence shown here is derived from an EMBL/GenBank/DDBJ whole genome shotgun (WGS) entry which is preliminary data.</text>
</comment>
<evidence type="ECO:0000259" key="2">
    <source>
        <dbReference type="Pfam" id="PF02517"/>
    </source>
</evidence>
<dbReference type="InterPro" id="IPR003675">
    <property type="entry name" value="Rce1/LyrA-like_dom"/>
</dbReference>
<proteinExistence type="predicted"/>
<dbReference type="PANTHER" id="PTHR36435">
    <property type="entry name" value="SLR1288 PROTEIN"/>
    <property type="match status" value="1"/>
</dbReference>
<gene>
    <name evidence="3" type="ORF">GCM10011346_07230</name>
</gene>
<sequence>MEKEQQKSFIYCTLLLVIITILFIIFRDLFDVIILSYISDSMVVGVFFALIFLLLRKNRAFFFEKLTFDFFKNINNYIYVFIGYLLAVACSGAVSYLSISSQNSGTEIIQITSIPLIILLIIVAGIFVPIYEELLMKRVILDFSRSYLPFWMGMLITSLIFTLLHNVPLPQRIFIFMFSVITCIVYRKTDSLYGPILIHSLWNFTSLA</sequence>
<protein>
    <submittedName>
        <fullName evidence="3">CAAX amino protease</fullName>
    </submittedName>
</protein>
<dbReference type="EMBL" id="BMLW01000002">
    <property type="protein sequence ID" value="GGP08187.1"/>
    <property type="molecule type" value="Genomic_DNA"/>
</dbReference>
<feature type="transmembrane region" description="Helical" evidence="1">
    <location>
        <begin position="143"/>
        <end position="163"/>
    </location>
</feature>
<dbReference type="Pfam" id="PF02517">
    <property type="entry name" value="Rce1-like"/>
    <property type="match status" value="1"/>
</dbReference>
<keyword evidence="1" id="KW-0812">Transmembrane</keyword>
<feature type="transmembrane region" description="Helical" evidence="1">
    <location>
        <begin position="169"/>
        <end position="186"/>
    </location>
</feature>
<evidence type="ECO:0000313" key="3">
    <source>
        <dbReference type="EMBL" id="GGP08187.1"/>
    </source>
</evidence>
<keyword evidence="3" id="KW-0645">Protease</keyword>
<dbReference type="Proteomes" id="UP000641206">
    <property type="component" value="Unassembled WGS sequence"/>
</dbReference>
<dbReference type="GO" id="GO:0008233">
    <property type="term" value="F:peptidase activity"/>
    <property type="evidence" value="ECO:0007669"/>
    <property type="project" value="UniProtKB-KW"/>
</dbReference>
<evidence type="ECO:0000256" key="1">
    <source>
        <dbReference type="SAM" id="Phobius"/>
    </source>
</evidence>
<name>A0ABQ2NP10_9BACI</name>
<organism evidence="3 4">
    <name type="scientific">Oceanobacillus neutriphilus</name>
    <dbReference type="NCBI Taxonomy" id="531815"/>
    <lineage>
        <taxon>Bacteria</taxon>
        <taxon>Bacillati</taxon>
        <taxon>Bacillota</taxon>
        <taxon>Bacilli</taxon>
        <taxon>Bacillales</taxon>
        <taxon>Bacillaceae</taxon>
        <taxon>Oceanobacillus</taxon>
    </lineage>
</organism>
<reference evidence="4" key="1">
    <citation type="journal article" date="2019" name="Int. J. Syst. Evol. Microbiol.">
        <title>The Global Catalogue of Microorganisms (GCM) 10K type strain sequencing project: providing services to taxonomists for standard genome sequencing and annotation.</title>
        <authorList>
            <consortium name="The Broad Institute Genomics Platform"/>
            <consortium name="The Broad Institute Genome Sequencing Center for Infectious Disease"/>
            <person name="Wu L."/>
            <person name="Ma J."/>
        </authorList>
    </citation>
    <scope>NUCLEOTIDE SEQUENCE [LARGE SCALE GENOMIC DNA]</scope>
    <source>
        <strain evidence="4">CGMCC 1.7693</strain>
    </source>
</reference>
<feature type="transmembrane region" description="Helical" evidence="1">
    <location>
        <begin position="76"/>
        <end position="96"/>
    </location>
</feature>
<keyword evidence="1" id="KW-1133">Transmembrane helix</keyword>
<dbReference type="RefSeq" id="WP_188733150.1">
    <property type="nucleotide sequence ID" value="NZ_BMLW01000002.1"/>
</dbReference>
<dbReference type="PANTHER" id="PTHR36435:SF1">
    <property type="entry name" value="CAAX AMINO TERMINAL PROTEASE FAMILY PROTEIN"/>
    <property type="match status" value="1"/>
</dbReference>
<keyword evidence="4" id="KW-1185">Reference proteome</keyword>
<feature type="domain" description="CAAX prenyl protease 2/Lysostaphin resistance protein A-like" evidence="2">
    <location>
        <begin position="117"/>
        <end position="204"/>
    </location>
</feature>
<accession>A0ABQ2NP10</accession>